<dbReference type="Pfam" id="PF00440">
    <property type="entry name" value="TetR_N"/>
    <property type="match status" value="1"/>
</dbReference>
<name>A0A1H2MAI0_9ACTN</name>
<dbReference type="SUPFAM" id="SSF46689">
    <property type="entry name" value="Homeodomain-like"/>
    <property type="match status" value="1"/>
</dbReference>
<dbReference type="SUPFAM" id="SSF48498">
    <property type="entry name" value="Tetracyclin repressor-like, C-terminal domain"/>
    <property type="match status" value="1"/>
</dbReference>
<dbReference type="RefSeq" id="WP_091074057.1">
    <property type="nucleotide sequence ID" value="NZ_LT629799.1"/>
</dbReference>
<dbReference type="GO" id="GO:0003700">
    <property type="term" value="F:DNA-binding transcription factor activity"/>
    <property type="evidence" value="ECO:0007669"/>
    <property type="project" value="TreeGrafter"/>
</dbReference>
<gene>
    <name evidence="6" type="ORF">SAMN04488544_1705</name>
</gene>
<dbReference type="AlphaFoldDB" id="A0A1H2MAI0"/>
<dbReference type="InterPro" id="IPR009057">
    <property type="entry name" value="Homeodomain-like_sf"/>
</dbReference>
<keyword evidence="1" id="KW-0805">Transcription regulation</keyword>
<dbReference type="PANTHER" id="PTHR30055:SF148">
    <property type="entry name" value="TETR-FAMILY TRANSCRIPTIONAL REGULATOR"/>
    <property type="match status" value="1"/>
</dbReference>
<proteinExistence type="predicted"/>
<organism evidence="6 7">
    <name type="scientific">Microlunatus sagamiharensis</name>
    <dbReference type="NCBI Taxonomy" id="546874"/>
    <lineage>
        <taxon>Bacteria</taxon>
        <taxon>Bacillati</taxon>
        <taxon>Actinomycetota</taxon>
        <taxon>Actinomycetes</taxon>
        <taxon>Propionibacteriales</taxon>
        <taxon>Propionibacteriaceae</taxon>
        <taxon>Microlunatus</taxon>
    </lineage>
</organism>
<dbReference type="Gene3D" id="1.10.357.10">
    <property type="entry name" value="Tetracycline Repressor, domain 2"/>
    <property type="match status" value="1"/>
</dbReference>
<evidence type="ECO:0000256" key="4">
    <source>
        <dbReference type="PROSITE-ProRule" id="PRU00335"/>
    </source>
</evidence>
<dbReference type="InterPro" id="IPR001647">
    <property type="entry name" value="HTH_TetR"/>
</dbReference>
<evidence type="ECO:0000256" key="1">
    <source>
        <dbReference type="ARBA" id="ARBA00023015"/>
    </source>
</evidence>
<reference evidence="7" key="1">
    <citation type="submission" date="2016-10" db="EMBL/GenBank/DDBJ databases">
        <authorList>
            <person name="Varghese N."/>
            <person name="Submissions S."/>
        </authorList>
    </citation>
    <scope>NUCLEOTIDE SEQUENCE [LARGE SCALE GENOMIC DNA]</scope>
    <source>
        <strain evidence="7">DSM 21743</strain>
    </source>
</reference>
<dbReference type="GO" id="GO:0000976">
    <property type="term" value="F:transcription cis-regulatory region binding"/>
    <property type="evidence" value="ECO:0007669"/>
    <property type="project" value="TreeGrafter"/>
</dbReference>
<dbReference type="InterPro" id="IPR050109">
    <property type="entry name" value="HTH-type_TetR-like_transc_reg"/>
</dbReference>
<dbReference type="PANTHER" id="PTHR30055">
    <property type="entry name" value="HTH-TYPE TRANSCRIPTIONAL REGULATOR RUTR"/>
    <property type="match status" value="1"/>
</dbReference>
<evidence type="ECO:0000313" key="7">
    <source>
        <dbReference type="Proteomes" id="UP000198825"/>
    </source>
</evidence>
<feature type="DNA-binding region" description="H-T-H motif" evidence="4">
    <location>
        <begin position="38"/>
        <end position="57"/>
    </location>
</feature>
<keyword evidence="2 4" id="KW-0238">DNA-binding</keyword>
<dbReference type="OrthoDB" id="9796019at2"/>
<dbReference type="PROSITE" id="PS50977">
    <property type="entry name" value="HTH_TETR_2"/>
    <property type="match status" value="1"/>
</dbReference>
<accession>A0A1H2MAI0</accession>
<dbReference type="InterPro" id="IPR011075">
    <property type="entry name" value="TetR_C"/>
</dbReference>
<feature type="domain" description="HTH tetR-type" evidence="5">
    <location>
        <begin position="15"/>
        <end position="75"/>
    </location>
</feature>
<dbReference type="Proteomes" id="UP000198825">
    <property type="component" value="Chromosome I"/>
</dbReference>
<dbReference type="EMBL" id="LT629799">
    <property type="protein sequence ID" value="SDU90260.1"/>
    <property type="molecule type" value="Genomic_DNA"/>
</dbReference>
<evidence type="ECO:0000313" key="6">
    <source>
        <dbReference type="EMBL" id="SDU90260.1"/>
    </source>
</evidence>
<protein>
    <submittedName>
        <fullName evidence="6">DNA-binding transcriptional regulator, AcrR family</fullName>
    </submittedName>
</protein>
<dbReference type="Gene3D" id="1.10.10.60">
    <property type="entry name" value="Homeodomain-like"/>
    <property type="match status" value="1"/>
</dbReference>
<keyword evidence="7" id="KW-1185">Reference proteome</keyword>
<keyword evidence="3" id="KW-0804">Transcription</keyword>
<dbReference type="InterPro" id="IPR036271">
    <property type="entry name" value="Tet_transcr_reg_TetR-rel_C_sf"/>
</dbReference>
<evidence type="ECO:0000256" key="2">
    <source>
        <dbReference type="ARBA" id="ARBA00023125"/>
    </source>
</evidence>
<evidence type="ECO:0000256" key="3">
    <source>
        <dbReference type="ARBA" id="ARBA00023163"/>
    </source>
</evidence>
<evidence type="ECO:0000259" key="5">
    <source>
        <dbReference type="PROSITE" id="PS50977"/>
    </source>
</evidence>
<dbReference type="Pfam" id="PF16859">
    <property type="entry name" value="TetR_C_11"/>
    <property type="match status" value="1"/>
</dbReference>
<sequence length="199" mass="22022">MDAAPAAPARRRRGEELEGALLDAAWQELQATGYGGLTFEGVATRARTSKPVLYRRWPTKADLVVAAMKQAGLFERRELPDTGSLREDVLVSLRNFNDSRADFITAIGLYLASIASETGLSPADLRERLLGDRRAGGTVLLERAVRRGEVPDRAYPPGLVSLPFDLFRHDLTMTLARVPEERIVEIVDDLWLPLLAREG</sequence>